<dbReference type="eggNOG" id="COG2188">
    <property type="taxonomic scope" value="Bacteria"/>
</dbReference>
<dbReference type="PANTHER" id="PTHR44846:SF16">
    <property type="entry name" value="TRANSCRIPTIONAL REGULATOR PHNF-RELATED"/>
    <property type="match status" value="1"/>
</dbReference>
<proteinExistence type="predicted"/>
<dbReference type="STRING" id="266779.Meso_2976"/>
<organism evidence="5">
    <name type="scientific">Chelativorans sp. (strain BNC1)</name>
    <dbReference type="NCBI Taxonomy" id="266779"/>
    <lineage>
        <taxon>Bacteria</taxon>
        <taxon>Pseudomonadati</taxon>
        <taxon>Pseudomonadota</taxon>
        <taxon>Alphaproteobacteria</taxon>
        <taxon>Hyphomicrobiales</taxon>
        <taxon>Phyllobacteriaceae</taxon>
        <taxon>Chelativorans</taxon>
    </lineage>
</organism>
<dbReference type="PRINTS" id="PR00035">
    <property type="entry name" value="HTHGNTR"/>
</dbReference>
<accession>Q11E27</accession>
<gene>
    <name evidence="5" type="ordered locus">Meso_2976</name>
</gene>
<dbReference type="PROSITE" id="PS50949">
    <property type="entry name" value="HTH_GNTR"/>
    <property type="match status" value="1"/>
</dbReference>
<dbReference type="KEGG" id="mes:Meso_2976"/>
<dbReference type="PANTHER" id="PTHR44846">
    <property type="entry name" value="MANNOSYL-D-GLYCERATE TRANSPORT/METABOLISM SYSTEM REPRESSOR MNGR-RELATED"/>
    <property type="match status" value="1"/>
</dbReference>
<dbReference type="SMART" id="SM00866">
    <property type="entry name" value="UTRA"/>
    <property type="match status" value="1"/>
</dbReference>
<evidence type="ECO:0000256" key="3">
    <source>
        <dbReference type="ARBA" id="ARBA00023163"/>
    </source>
</evidence>
<dbReference type="OrthoDB" id="9808698at2"/>
<dbReference type="Pfam" id="PF07702">
    <property type="entry name" value="UTRA"/>
    <property type="match status" value="1"/>
</dbReference>
<dbReference type="InterPro" id="IPR000524">
    <property type="entry name" value="Tscrpt_reg_HTH_GntR"/>
</dbReference>
<evidence type="ECO:0000313" key="5">
    <source>
        <dbReference type="EMBL" id="ABG64348.1"/>
    </source>
</evidence>
<dbReference type="InterPro" id="IPR011663">
    <property type="entry name" value="UTRA"/>
</dbReference>
<dbReference type="InterPro" id="IPR028978">
    <property type="entry name" value="Chorismate_lyase_/UTRA_dom_sf"/>
</dbReference>
<dbReference type="SUPFAM" id="SSF64288">
    <property type="entry name" value="Chorismate lyase-like"/>
    <property type="match status" value="1"/>
</dbReference>
<dbReference type="EMBL" id="CP000390">
    <property type="protein sequence ID" value="ABG64348.1"/>
    <property type="molecule type" value="Genomic_DNA"/>
</dbReference>
<dbReference type="Gene3D" id="3.40.1410.10">
    <property type="entry name" value="Chorismate lyase-like"/>
    <property type="match status" value="1"/>
</dbReference>
<keyword evidence="2" id="KW-0238">DNA-binding</keyword>
<dbReference type="SMART" id="SM00345">
    <property type="entry name" value="HTH_GNTR"/>
    <property type="match status" value="1"/>
</dbReference>
<dbReference type="CDD" id="cd07377">
    <property type="entry name" value="WHTH_GntR"/>
    <property type="match status" value="1"/>
</dbReference>
<dbReference type="SUPFAM" id="SSF46785">
    <property type="entry name" value="Winged helix' DNA-binding domain"/>
    <property type="match status" value="1"/>
</dbReference>
<name>Q11E27_CHESB</name>
<dbReference type="Pfam" id="PF00392">
    <property type="entry name" value="GntR"/>
    <property type="match status" value="1"/>
</dbReference>
<sequence length="242" mass="27408">MTAFEKGGSQSRVRQVEIELTGRILNGFYAHGERLPSEAELVKQFNVSRQTIHKALRELAKFGLVERNRRAGTIVIRKFQQTFVLPLTDISEDVFKRNSIYAFKLRRQTVLRNNTAFSWPDLPDDAEVVYVELLHYCDDVPVMLETRHINLGAAPDARNIDFSTIAPSPWLMSNIPWSSVSHRISAISSGEELARALDLTPGAACMAIERKTYHLALPITRVRMVLAGDRMDLRGEYVLPTL</sequence>
<dbReference type="GO" id="GO:0003677">
    <property type="term" value="F:DNA binding"/>
    <property type="evidence" value="ECO:0007669"/>
    <property type="project" value="UniProtKB-KW"/>
</dbReference>
<dbReference type="GO" id="GO:0003700">
    <property type="term" value="F:DNA-binding transcription factor activity"/>
    <property type="evidence" value="ECO:0007669"/>
    <property type="project" value="InterPro"/>
</dbReference>
<dbReference type="InterPro" id="IPR036390">
    <property type="entry name" value="WH_DNA-bd_sf"/>
</dbReference>
<evidence type="ECO:0000256" key="2">
    <source>
        <dbReference type="ARBA" id="ARBA00023125"/>
    </source>
</evidence>
<dbReference type="AlphaFoldDB" id="Q11E27"/>
<dbReference type="InterPro" id="IPR050679">
    <property type="entry name" value="Bact_HTH_transcr_reg"/>
</dbReference>
<keyword evidence="1" id="KW-0805">Transcription regulation</keyword>
<protein>
    <submittedName>
        <fullName evidence="5">Transcriptional regulator, GntR family</fullName>
    </submittedName>
</protein>
<feature type="domain" description="HTH gntR-type" evidence="4">
    <location>
        <begin position="10"/>
        <end position="78"/>
    </location>
</feature>
<keyword evidence="3" id="KW-0804">Transcription</keyword>
<dbReference type="HOGENOM" id="CLU_063236_0_2_5"/>
<evidence type="ECO:0000259" key="4">
    <source>
        <dbReference type="PROSITE" id="PS50949"/>
    </source>
</evidence>
<dbReference type="InterPro" id="IPR036388">
    <property type="entry name" value="WH-like_DNA-bd_sf"/>
</dbReference>
<dbReference type="Gene3D" id="1.10.10.10">
    <property type="entry name" value="Winged helix-like DNA-binding domain superfamily/Winged helix DNA-binding domain"/>
    <property type="match status" value="1"/>
</dbReference>
<reference evidence="5" key="1">
    <citation type="submission" date="2006-06" db="EMBL/GenBank/DDBJ databases">
        <title>Complete sequence of chromosome of Chelativorans sp. BNC1.</title>
        <authorList>
            <consortium name="US DOE Joint Genome Institute"/>
            <person name="Copeland A."/>
            <person name="Lucas S."/>
            <person name="Lapidus A."/>
            <person name="Barry K."/>
            <person name="Detter J.C."/>
            <person name="Glavina del Rio T."/>
            <person name="Hammon N."/>
            <person name="Israni S."/>
            <person name="Dalin E."/>
            <person name="Tice H."/>
            <person name="Pitluck S."/>
            <person name="Chertkov O."/>
            <person name="Brettin T."/>
            <person name="Bruce D."/>
            <person name="Han C."/>
            <person name="Tapia R."/>
            <person name="Gilna P."/>
            <person name="Schmutz J."/>
            <person name="Larimer F."/>
            <person name="Land M."/>
            <person name="Hauser L."/>
            <person name="Kyrpides N."/>
            <person name="Mikhailova N."/>
            <person name="Richardson P."/>
        </authorList>
    </citation>
    <scope>NUCLEOTIDE SEQUENCE</scope>
    <source>
        <strain evidence="5">BNC1</strain>
    </source>
</reference>
<evidence type="ECO:0000256" key="1">
    <source>
        <dbReference type="ARBA" id="ARBA00023015"/>
    </source>
</evidence>